<evidence type="ECO:0000313" key="2">
    <source>
        <dbReference type="EMBL" id="KAJ3994372.1"/>
    </source>
</evidence>
<comment type="caution">
    <text evidence="2">The sequence shown here is derived from an EMBL/GenBank/DDBJ whole genome shotgun (WGS) entry which is preliminary data.</text>
</comment>
<keyword evidence="1" id="KW-0472">Membrane</keyword>
<gene>
    <name evidence="2" type="ORF">F5050DRAFT_1809659</name>
</gene>
<keyword evidence="3" id="KW-1185">Reference proteome</keyword>
<proteinExistence type="predicted"/>
<evidence type="ECO:0000313" key="3">
    <source>
        <dbReference type="Proteomes" id="UP001163828"/>
    </source>
</evidence>
<evidence type="ECO:0000256" key="1">
    <source>
        <dbReference type="SAM" id="Phobius"/>
    </source>
</evidence>
<reference evidence="2" key="1">
    <citation type="submission" date="2022-08" db="EMBL/GenBank/DDBJ databases">
        <authorList>
            <consortium name="DOE Joint Genome Institute"/>
            <person name="Min B."/>
            <person name="Riley R."/>
            <person name="Sierra-Patev S."/>
            <person name="Naranjo-Ortiz M."/>
            <person name="Looney B."/>
            <person name="Konkel Z."/>
            <person name="Slot J.C."/>
            <person name="Sakamoto Y."/>
            <person name="Steenwyk J.L."/>
            <person name="Rokas A."/>
            <person name="Carro J."/>
            <person name="Camarero S."/>
            <person name="Ferreira P."/>
            <person name="Molpeceres G."/>
            <person name="Ruiz-Duenas F.J."/>
            <person name="Serrano A."/>
            <person name="Henrissat B."/>
            <person name="Drula E."/>
            <person name="Hughes K.W."/>
            <person name="Mata J.L."/>
            <person name="Ishikawa N.K."/>
            <person name="Vargas-Isla R."/>
            <person name="Ushijima S."/>
            <person name="Smith C.A."/>
            <person name="Ahrendt S."/>
            <person name="Andreopoulos W."/>
            <person name="He G."/>
            <person name="Labutti K."/>
            <person name="Lipzen A."/>
            <person name="Ng V."/>
            <person name="Sandor L."/>
            <person name="Barry K."/>
            <person name="Martinez A.T."/>
            <person name="Xiao Y."/>
            <person name="Gibbons J.G."/>
            <person name="Terashima K."/>
            <person name="Hibbett D.S."/>
            <person name="Grigoriev I.V."/>
        </authorList>
    </citation>
    <scope>NUCLEOTIDE SEQUENCE</scope>
    <source>
        <strain evidence="2">TFB10827</strain>
    </source>
</reference>
<keyword evidence="1" id="KW-0812">Transmembrane</keyword>
<sequence>MTALVSSAHQAETVTEALLMSTSSSSSSAAHIIHGNLLLLHVVALVASINGWAISVY</sequence>
<name>A0ABQ8Q762_9AGAR</name>
<keyword evidence="1" id="KW-1133">Transmembrane helix</keyword>
<accession>A0ABQ8Q762</accession>
<dbReference type="Proteomes" id="UP001163828">
    <property type="component" value="Unassembled WGS sequence"/>
</dbReference>
<dbReference type="EMBL" id="MU790707">
    <property type="protein sequence ID" value="KAJ3994372.1"/>
    <property type="molecule type" value="Genomic_DNA"/>
</dbReference>
<protein>
    <submittedName>
        <fullName evidence="2">Uncharacterized protein</fullName>
    </submittedName>
</protein>
<organism evidence="2 3">
    <name type="scientific">Lentinula boryana</name>
    <dbReference type="NCBI Taxonomy" id="40481"/>
    <lineage>
        <taxon>Eukaryota</taxon>
        <taxon>Fungi</taxon>
        <taxon>Dikarya</taxon>
        <taxon>Basidiomycota</taxon>
        <taxon>Agaricomycotina</taxon>
        <taxon>Agaricomycetes</taxon>
        <taxon>Agaricomycetidae</taxon>
        <taxon>Agaricales</taxon>
        <taxon>Marasmiineae</taxon>
        <taxon>Omphalotaceae</taxon>
        <taxon>Lentinula</taxon>
    </lineage>
</organism>
<feature type="transmembrane region" description="Helical" evidence="1">
    <location>
        <begin position="32"/>
        <end position="54"/>
    </location>
</feature>